<accession>A0A8J2TWV5</accession>
<evidence type="ECO:0000259" key="9">
    <source>
        <dbReference type="Pfam" id="PF11967"/>
    </source>
</evidence>
<dbReference type="GO" id="GO:0006302">
    <property type="term" value="P:double-strand break repair"/>
    <property type="evidence" value="ECO:0007669"/>
    <property type="project" value="TreeGrafter"/>
</dbReference>
<comment type="caution">
    <text evidence="10">The sequence shown here is derived from an EMBL/GenBank/DDBJ whole genome shotgun (WGS) entry which is preliminary data.</text>
</comment>
<evidence type="ECO:0000313" key="10">
    <source>
        <dbReference type="EMBL" id="GGA08488.1"/>
    </source>
</evidence>
<keyword evidence="4 8" id="KW-0227">DNA damage</keyword>
<evidence type="ECO:0000256" key="7">
    <source>
        <dbReference type="ARBA" id="ARBA00033409"/>
    </source>
</evidence>
<dbReference type="SUPFAM" id="SSF57863">
    <property type="entry name" value="ArfGap/RecO-like zinc finger"/>
    <property type="match status" value="1"/>
</dbReference>
<keyword evidence="5 8" id="KW-0233">DNA recombination</keyword>
<dbReference type="GO" id="GO:0043590">
    <property type="term" value="C:bacterial nucleoid"/>
    <property type="evidence" value="ECO:0007669"/>
    <property type="project" value="TreeGrafter"/>
</dbReference>
<evidence type="ECO:0000256" key="5">
    <source>
        <dbReference type="ARBA" id="ARBA00023172"/>
    </source>
</evidence>
<dbReference type="InterPro" id="IPR022572">
    <property type="entry name" value="DNA_rep/recomb_RecO_N"/>
</dbReference>
<dbReference type="Gene3D" id="2.40.50.140">
    <property type="entry name" value="Nucleic acid-binding proteins"/>
    <property type="match status" value="1"/>
</dbReference>
<dbReference type="InterPro" id="IPR042242">
    <property type="entry name" value="RecO_C"/>
</dbReference>
<dbReference type="EMBL" id="BMFY01000003">
    <property type="protein sequence ID" value="GGA08488.1"/>
    <property type="molecule type" value="Genomic_DNA"/>
</dbReference>
<proteinExistence type="inferred from homology"/>
<protein>
    <recommendedName>
        <fullName evidence="3 8">DNA repair protein RecO</fullName>
    </recommendedName>
    <alternativeName>
        <fullName evidence="7 8">Recombination protein O</fullName>
    </alternativeName>
</protein>
<dbReference type="HAMAP" id="MF_00201">
    <property type="entry name" value="RecO"/>
    <property type="match status" value="1"/>
</dbReference>
<comment type="function">
    <text evidence="1 8">Involved in DNA repair and RecF pathway recombination.</text>
</comment>
<evidence type="ECO:0000256" key="6">
    <source>
        <dbReference type="ARBA" id="ARBA00023204"/>
    </source>
</evidence>
<dbReference type="PANTHER" id="PTHR33991:SF1">
    <property type="entry name" value="DNA REPAIR PROTEIN RECO"/>
    <property type="match status" value="1"/>
</dbReference>
<dbReference type="GO" id="GO:0006310">
    <property type="term" value="P:DNA recombination"/>
    <property type="evidence" value="ECO:0007669"/>
    <property type="project" value="UniProtKB-UniRule"/>
</dbReference>
<dbReference type="SUPFAM" id="SSF50249">
    <property type="entry name" value="Nucleic acid-binding proteins"/>
    <property type="match status" value="1"/>
</dbReference>
<evidence type="ECO:0000313" key="11">
    <source>
        <dbReference type="Proteomes" id="UP000616114"/>
    </source>
</evidence>
<evidence type="ECO:0000256" key="1">
    <source>
        <dbReference type="ARBA" id="ARBA00003065"/>
    </source>
</evidence>
<dbReference type="Proteomes" id="UP000616114">
    <property type="component" value="Unassembled WGS sequence"/>
</dbReference>
<dbReference type="InterPro" id="IPR037278">
    <property type="entry name" value="ARFGAP/RecO"/>
</dbReference>
<comment type="similarity">
    <text evidence="2 8">Belongs to the RecO family.</text>
</comment>
<dbReference type="PANTHER" id="PTHR33991">
    <property type="entry name" value="DNA REPAIR PROTEIN RECO"/>
    <property type="match status" value="1"/>
</dbReference>
<evidence type="ECO:0000256" key="2">
    <source>
        <dbReference type="ARBA" id="ARBA00007452"/>
    </source>
</evidence>
<dbReference type="RefSeq" id="WP_188549753.1">
    <property type="nucleotide sequence ID" value="NZ_BMFY01000003.1"/>
</dbReference>
<dbReference type="NCBIfam" id="TIGR00613">
    <property type="entry name" value="reco"/>
    <property type="match status" value="1"/>
</dbReference>
<reference evidence="10" key="2">
    <citation type="submission" date="2020-09" db="EMBL/GenBank/DDBJ databases">
        <authorList>
            <person name="Sun Q."/>
            <person name="Zhou Y."/>
        </authorList>
    </citation>
    <scope>NUCLEOTIDE SEQUENCE</scope>
    <source>
        <strain evidence="10">CGMCC 1.12785</strain>
    </source>
</reference>
<organism evidence="10 11">
    <name type="scientific">Sediminivirga luteola</name>
    <dbReference type="NCBI Taxonomy" id="1774748"/>
    <lineage>
        <taxon>Bacteria</taxon>
        <taxon>Bacillati</taxon>
        <taxon>Actinomycetota</taxon>
        <taxon>Actinomycetes</taxon>
        <taxon>Micrococcales</taxon>
        <taxon>Brevibacteriaceae</taxon>
        <taxon>Sediminivirga</taxon>
    </lineage>
</organism>
<dbReference type="Gene3D" id="1.20.1440.120">
    <property type="entry name" value="Recombination protein O, C-terminal domain"/>
    <property type="match status" value="1"/>
</dbReference>
<keyword evidence="6 8" id="KW-0234">DNA repair</keyword>
<name>A0A8J2TWV5_9MICO</name>
<sequence length="251" mass="27582">MAQAWRTQQARQFRDEGIVLGTHKLGEADRIVTLLTREHGQVRAVAKGVRRTKSRFGSRLEPFMVVDVQLHRGRSLDVVTQVELLEPFGGQLAADYLGYTAASAMAEAAQRLTEEDTSTRQHYLLLLSALRSLAGRQHHPRLALDAYLLRALSLAGWAPSLYDCAQCGAPGPQRSFQPPLGGAVCASCRTPGALAPAPETMRVLTALLTGDWPVADTADERTRREVAAMVDAYLQWHLERGLRSMRLVDSA</sequence>
<dbReference type="AlphaFoldDB" id="A0A8J2TWV5"/>
<dbReference type="InterPro" id="IPR012340">
    <property type="entry name" value="NA-bd_OB-fold"/>
</dbReference>
<evidence type="ECO:0000256" key="3">
    <source>
        <dbReference type="ARBA" id="ARBA00021310"/>
    </source>
</evidence>
<dbReference type="InterPro" id="IPR003717">
    <property type="entry name" value="RecO"/>
</dbReference>
<dbReference type="Pfam" id="PF02565">
    <property type="entry name" value="RecO_C"/>
    <property type="match status" value="1"/>
</dbReference>
<evidence type="ECO:0000256" key="4">
    <source>
        <dbReference type="ARBA" id="ARBA00022763"/>
    </source>
</evidence>
<evidence type="ECO:0000256" key="8">
    <source>
        <dbReference type="HAMAP-Rule" id="MF_00201"/>
    </source>
</evidence>
<feature type="domain" description="DNA replication/recombination mediator RecO N-terminal" evidence="9">
    <location>
        <begin position="12"/>
        <end position="88"/>
    </location>
</feature>
<keyword evidence="11" id="KW-1185">Reference proteome</keyword>
<gene>
    <name evidence="8 10" type="primary">recO</name>
    <name evidence="10" type="ORF">GCM10011333_09240</name>
</gene>
<dbReference type="Pfam" id="PF11967">
    <property type="entry name" value="RecO_N"/>
    <property type="match status" value="1"/>
</dbReference>
<reference evidence="10" key="1">
    <citation type="journal article" date="2014" name="Int. J. Syst. Evol. Microbiol.">
        <title>Complete genome sequence of Corynebacterium casei LMG S-19264T (=DSM 44701T), isolated from a smear-ripened cheese.</title>
        <authorList>
            <consortium name="US DOE Joint Genome Institute (JGI-PGF)"/>
            <person name="Walter F."/>
            <person name="Albersmeier A."/>
            <person name="Kalinowski J."/>
            <person name="Ruckert C."/>
        </authorList>
    </citation>
    <scope>NUCLEOTIDE SEQUENCE</scope>
    <source>
        <strain evidence="10">CGMCC 1.12785</strain>
    </source>
</reference>